<evidence type="ECO:0000256" key="1">
    <source>
        <dbReference type="SAM" id="MobiDB-lite"/>
    </source>
</evidence>
<evidence type="ECO:0000313" key="3">
    <source>
        <dbReference type="Proteomes" id="UP000196228"/>
    </source>
</evidence>
<evidence type="ECO:0000313" key="2">
    <source>
        <dbReference type="EMBL" id="ARU50883.1"/>
    </source>
</evidence>
<dbReference type="EMBL" id="CP021383">
    <property type="protein sequence ID" value="ARU50883.1"/>
    <property type="molecule type" value="Genomic_DNA"/>
</dbReference>
<sequence length="75" mass="8274">MPERVPARVLRRRASILTARAVVTVRLLRPHCRRRARRRHGAGDGATAPVGGLDDLGARPDADPRPPRAWARPPT</sequence>
<gene>
    <name evidence="2" type="ORF">CBR64_04650</name>
</gene>
<feature type="region of interest" description="Disordered" evidence="1">
    <location>
        <begin position="33"/>
        <end position="75"/>
    </location>
</feature>
<accession>A0A1Y0HUQ8</accession>
<dbReference type="RefSeq" id="WP_087469943.1">
    <property type="nucleotide sequence ID" value="NZ_CP021383.1"/>
</dbReference>
<dbReference type="KEGG" id="cceu:CBR64_04650"/>
<protein>
    <submittedName>
        <fullName evidence="2">Uncharacterized protein</fullName>
    </submittedName>
</protein>
<feature type="compositionally biased region" description="Basic and acidic residues" evidence="1">
    <location>
        <begin position="56"/>
        <end position="66"/>
    </location>
</feature>
<proteinExistence type="predicted"/>
<organism evidence="2 3">
    <name type="scientific">Cellulosimicrobium cellulans</name>
    <name type="common">Arthrobacter luteus</name>
    <dbReference type="NCBI Taxonomy" id="1710"/>
    <lineage>
        <taxon>Bacteria</taxon>
        <taxon>Bacillati</taxon>
        <taxon>Actinomycetota</taxon>
        <taxon>Actinomycetes</taxon>
        <taxon>Micrococcales</taxon>
        <taxon>Promicromonosporaceae</taxon>
        <taxon>Cellulosimicrobium</taxon>
    </lineage>
</organism>
<dbReference type="Proteomes" id="UP000196228">
    <property type="component" value="Chromosome"/>
</dbReference>
<reference evidence="2 3" key="1">
    <citation type="submission" date="2017-05" db="EMBL/GenBank/DDBJ databases">
        <authorList>
            <person name="Song R."/>
            <person name="Chenine A.L."/>
            <person name="Ruprecht R.M."/>
        </authorList>
    </citation>
    <scope>NUCLEOTIDE SEQUENCE [LARGE SCALE GENOMIC DNA]</scope>
    <source>
        <strain evidence="2 3">PSBB019</strain>
    </source>
</reference>
<name>A0A1Y0HUQ8_CELCE</name>
<dbReference type="AlphaFoldDB" id="A0A1Y0HUQ8"/>